<feature type="binding site" evidence="5">
    <location>
        <position position="76"/>
    </location>
    <ligand>
        <name>Zn(2+)</name>
        <dbReference type="ChEBI" id="CHEBI:29105"/>
    </ligand>
</feature>
<feature type="binding site" evidence="5">
    <location>
        <position position="2"/>
    </location>
    <ligand>
        <name>Ni(2+)</name>
        <dbReference type="ChEBI" id="CHEBI:49786"/>
    </ligand>
</feature>
<evidence type="ECO:0000256" key="4">
    <source>
        <dbReference type="ARBA" id="ARBA00022833"/>
    </source>
</evidence>
<keyword evidence="2 5" id="KW-0533">Nickel</keyword>
<name>A0A1B4XI00_9GAMM</name>
<dbReference type="GO" id="GO:0008270">
    <property type="term" value="F:zinc ion binding"/>
    <property type="evidence" value="ECO:0007669"/>
    <property type="project" value="UniProtKB-UniRule"/>
</dbReference>
<evidence type="ECO:0000313" key="6">
    <source>
        <dbReference type="EMBL" id="BAV34431.1"/>
    </source>
</evidence>
<dbReference type="FunCoup" id="A0A1B4XI00">
    <property type="interactions" value="38"/>
</dbReference>
<evidence type="ECO:0000256" key="5">
    <source>
        <dbReference type="HAMAP-Rule" id="MF_00213"/>
    </source>
</evidence>
<comment type="function">
    <text evidence="5">Involved in the maturation of [NiFe] hydrogenases. Required for nickel insertion into the metal center of the hydrogenase.</text>
</comment>
<accession>A0A1B4XI00</accession>
<dbReference type="PANTHER" id="PTHR34535">
    <property type="entry name" value="HYDROGENASE MATURATION FACTOR HYPA"/>
    <property type="match status" value="1"/>
</dbReference>
<dbReference type="InterPro" id="IPR020538">
    <property type="entry name" value="Hydgase_Ni_incorp_HypA/HybF_CS"/>
</dbReference>
<keyword evidence="4 5" id="KW-0862">Zinc</keyword>
<dbReference type="GO" id="GO:0051604">
    <property type="term" value="P:protein maturation"/>
    <property type="evidence" value="ECO:0007669"/>
    <property type="project" value="InterPro"/>
</dbReference>
<dbReference type="Proteomes" id="UP000243180">
    <property type="component" value="Chromosome"/>
</dbReference>
<feature type="binding site" evidence="5">
    <location>
        <position position="92"/>
    </location>
    <ligand>
        <name>Zn(2+)</name>
        <dbReference type="ChEBI" id="CHEBI:29105"/>
    </ligand>
</feature>
<dbReference type="PROSITE" id="PS01249">
    <property type="entry name" value="HYPA"/>
    <property type="match status" value="1"/>
</dbReference>
<sequence length="127" mass="13563">MHELSVCQAMLTQVTNLAREQRANTVHKIVLRVGPLAGVEPGLLLQAFPLASAGTLAETAELVIEELPLRVRCETCGAESVALPNRLVCGACGDWHTRLVSGDEMLLASVELSREEEDACVKPAAAM</sequence>
<evidence type="ECO:0000256" key="1">
    <source>
        <dbReference type="ARBA" id="ARBA00010748"/>
    </source>
</evidence>
<evidence type="ECO:0000256" key="2">
    <source>
        <dbReference type="ARBA" id="ARBA00022596"/>
    </source>
</evidence>
<dbReference type="Pfam" id="PF01155">
    <property type="entry name" value="HypA"/>
    <property type="match status" value="1"/>
</dbReference>
<keyword evidence="7" id="KW-1185">Reference proteome</keyword>
<feature type="binding site" evidence="5">
    <location>
        <position position="89"/>
    </location>
    <ligand>
        <name>Zn(2+)</name>
        <dbReference type="ChEBI" id="CHEBI:29105"/>
    </ligand>
</feature>
<organism evidence="6 7">
    <name type="scientific">Sulfuricaulis limicola</name>
    <dbReference type="NCBI Taxonomy" id="1620215"/>
    <lineage>
        <taxon>Bacteria</taxon>
        <taxon>Pseudomonadati</taxon>
        <taxon>Pseudomonadota</taxon>
        <taxon>Gammaproteobacteria</taxon>
        <taxon>Acidiferrobacterales</taxon>
        <taxon>Acidiferrobacteraceae</taxon>
        <taxon>Sulfuricaulis</taxon>
    </lineage>
</organism>
<dbReference type="InParanoid" id="A0A1B4XI00"/>
<protein>
    <recommendedName>
        <fullName evidence="5">Hydrogenase maturation factor HypA</fullName>
    </recommendedName>
</protein>
<keyword evidence="3 5" id="KW-0479">Metal-binding</keyword>
<dbReference type="RefSeq" id="WP_096361173.1">
    <property type="nucleotide sequence ID" value="NZ_AP014879.1"/>
</dbReference>
<evidence type="ECO:0000256" key="3">
    <source>
        <dbReference type="ARBA" id="ARBA00022723"/>
    </source>
</evidence>
<dbReference type="EMBL" id="AP014879">
    <property type="protein sequence ID" value="BAV34431.1"/>
    <property type="molecule type" value="Genomic_DNA"/>
</dbReference>
<dbReference type="Gene3D" id="3.30.2320.80">
    <property type="match status" value="1"/>
</dbReference>
<reference evidence="6 7" key="1">
    <citation type="submission" date="2015-05" db="EMBL/GenBank/DDBJ databases">
        <title>Complete genome sequence of a sulfur-oxidizing gammaproteobacterium strain HA5.</title>
        <authorList>
            <person name="Miura A."/>
            <person name="Kojima H."/>
            <person name="Fukui M."/>
        </authorList>
    </citation>
    <scope>NUCLEOTIDE SEQUENCE [LARGE SCALE GENOMIC DNA]</scope>
    <source>
        <strain evidence="6 7">HA5</strain>
    </source>
</reference>
<proteinExistence type="inferred from homology"/>
<evidence type="ECO:0000313" key="7">
    <source>
        <dbReference type="Proteomes" id="UP000243180"/>
    </source>
</evidence>
<dbReference type="PANTHER" id="PTHR34535:SF3">
    <property type="entry name" value="HYDROGENASE MATURATION FACTOR HYPA"/>
    <property type="match status" value="1"/>
</dbReference>
<dbReference type="HAMAP" id="MF_00213">
    <property type="entry name" value="HypA_HybF"/>
    <property type="match status" value="1"/>
</dbReference>
<gene>
    <name evidence="5" type="primary">hypA</name>
    <name evidence="6" type="ORF">SCL_2142</name>
</gene>
<dbReference type="InterPro" id="IPR000688">
    <property type="entry name" value="HypA/HybF"/>
</dbReference>
<dbReference type="KEGG" id="slim:SCL_2142"/>
<dbReference type="PIRSF" id="PIRSF004761">
    <property type="entry name" value="Hydrgn_mat_HypA"/>
    <property type="match status" value="1"/>
</dbReference>
<comment type="similarity">
    <text evidence="1 5">Belongs to the HypA/HybF family.</text>
</comment>
<dbReference type="GO" id="GO:0016151">
    <property type="term" value="F:nickel cation binding"/>
    <property type="evidence" value="ECO:0007669"/>
    <property type="project" value="UniProtKB-UniRule"/>
</dbReference>
<feature type="binding site" evidence="5">
    <location>
        <position position="73"/>
    </location>
    <ligand>
        <name>Zn(2+)</name>
        <dbReference type="ChEBI" id="CHEBI:29105"/>
    </ligand>
</feature>
<dbReference type="AlphaFoldDB" id="A0A1B4XI00"/>
<dbReference type="OrthoDB" id="288014at2"/>